<comment type="caution">
    <text evidence="2">The sequence shown here is derived from an EMBL/GenBank/DDBJ whole genome shotgun (WGS) entry which is preliminary data.</text>
</comment>
<name>A0ABU5QF81_9BACT</name>
<accession>A0ABU5QF81</accession>
<reference evidence="2 3" key="1">
    <citation type="submission" date="2023-12" db="EMBL/GenBank/DDBJ databases">
        <title>Novel species of the genus Arcicella isolated from rivers.</title>
        <authorList>
            <person name="Lu H."/>
        </authorList>
    </citation>
    <scope>NUCLEOTIDE SEQUENCE [LARGE SCALE GENOMIC DNA]</scope>
    <source>
        <strain evidence="2 3">KCTC 23307</strain>
    </source>
</reference>
<dbReference type="Gene3D" id="2.120.10.30">
    <property type="entry name" value="TolB, C-terminal domain"/>
    <property type="match status" value="1"/>
</dbReference>
<keyword evidence="1" id="KW-0732">Signal</keyword>
<feature type="signal peptide" evidence="1">
    <location>
        <begin position="1"/>
        <end position="19"/>
    </location>
</feature>
<protein>
    <submittedName>
        <fullName evidence="2">Uncharacterized protein</fullName>
    </submittedName>
</protein>
<evidence type="ECO:0000313" key="2">
    <source>
        <dbReference type="EMBL" id="MEA5141511.1"/>
    </source>
</evidence>
<feature type="chain" id="PRO_5045726091" evidence="1">
    <location>
        <begin position="20"/>
        <end position="977"/>
    </location>
</feature>
<sequence length="977" mass="110571">MKKTIVFLYFLLSIPQIFAQENSVSLSQNPASLKWSQIKTPHFRLIFPREIKATAERTANVLETVYQPISKTLGREPRPISILLQNQTTVSNGFVTLYPRRSEFYTTPPQDYTLLGTNNWLDLLAVHEFRHIVQNDKALTGTTKLMYQLFGANGLGLVTSLAVPNWFWEGDAVGTESVLTPSGRGRIPSFDMALRTQLLNKGAFHYDKAVTGSFKNFVPNHYVSGYLMTTYLKNTYGAEAWDKILAGTYKMPFYPFSFSNNIKKVTGLKTEQLYQKAFEDARQSWQTQAATIVETPVTALATKANPYFTNYEYPQVLADGSVLALKSGLSDIQQFVLLNPKKNSEEKIKTIGFLNDALMLSASGSKVVWAEFNYDLRWERRDYSVIKLLDVNNGTTRTLTQQSKFSAPAISKDETKIVAIETSPDNHYALAIIDVENPQEVTKILNPENAFYLHPWWTDAKEIVAVKLLNGKKSIILINPSTQAEKVLLEVGSENIAHPIMAGKYLLFNSGVTGIDNIYAFDTDAKKRFQVTNRKYGAFNPSVSADGTKIFFNDFTENGHRVVEMPFDEQRFLPFDEKLNKPVQFFGQMLLQEAGENLLANVPSKTYETKNFSKANIFNIYSWGGVFTSNSNNLKLGISSKDLLSTTAITTGYNFNASERTGQFFTDISYQGWYPKLNLNYTNGQRKTDIYIDKSNTQALDSLRSDHWHQQQLTVGASLPLNLTHSRYYESLEVGLNTAFTQVSGYDLPERYASESFNGNISSIIYTLDYVRQMKRAVQDIAPIWGQSISIYLRSMPFWGNLQGGLTAIQGSLNFPGFIKHHSIRLRAGIQNQSGFKTSTGAPNKNLYIFGSPMFFTRGYSYRAFENLSATSVEYRFPLLNPDWSIGRLAYIKRLKVNLFADYAHGETNYSWIETKNGKTYSYKVADSANFTSVGFDFTAQFHFMRFSQQFEAGCRGIYTVEKGQFFFQPLVIDIGF</sequence>
<dbReference type="PANTHER" id="PTHR36842:SF1">
    <property type="entry name" value="PROTEIN TOLB"/>
    <property type="match status" value="1"/>
</dbReference>
<organism evidence="2 3">
    <name type="scientific">Arcicella rigui</name>
    <dbReference type="NCBI Taxonomy" id="797020"/>
    <lineage>
        <taxon>Bacteria</taxon>
        <taxon>Pseudomonadati</taxon>
        <taxon>Bacteroidota</taxon>
        <taxon>Cytophagia</taxon>
        <taxon>Cytophagales</taxon>
        <taxon>Flectobacillaceae</taxon>
        <taxon>Arcicella</taxon>
    </lineage>
</organism>
<dbReference type="PANTHER" id="PTHR36842">
    <property type="entry name" value="PROTEIN TOLB HOMOLOG"/>
    <property type="match status" value="1"/>
</dbReference>
<gene>
    <name evidence="2" type="ORF">VB248_20320</name>
</gene>
<dbReference type="InterPro" id="IPR011042">
    <property type="entry name" value="6-blade_b-propeller_TolB-like"/>
</dbReference>
<evidence type="ECO:0000256" key="1">
    <source>
        <dbReference type="SAM" id="SignalP"/>
    </source>
</evidence>
<dbReference type="SUPFAM" id="SSF82171">
    <property type="entry name" value="DPP6 N-terminal domain-like"/>
    <property type="match status" value="1"/>
</dbReference>
<dbReference type="RefSeq" id="WP_323298667.1">
    <property type="nucleotide sequence ID" value="NZ_JAYFUM010000028.1"/>
</dbReference>
<dbReference type="EMBL" id="JAYFUM010000028">
    <property type="protein sequence ID" value="MEA5141511.1"/>
    <property type="molecule type" value="Genomic_DNA"/>
</dbReference>
<dbReference type="Proteomes" id="UP001302949">
    <property type="component" value="Unassembled WGS sequence"/>
</dbReference>
<evidence type="ECO:0000313" key="3">
    <source>
        <dbReference type="Proteomes" id="UP001302949"/>
    </source>
</evidence>
<keyword evidence="3" id="KW-1185">Reference proteome</keyword>
<proteinExistence type="predicted"/>